<dbReference type="EMBL" id="OV725081">
    <property type="protein sequence ID" value="CAH1401784.1"/>
    <property type="molecule type" value="Genomic_DNA"/>
</dbReference>
<protein>
    <recommendedName>
        <fullName evidence="13">Odorant receptor</fullName>
    </recommendedName>
</protein>
<name>A0A9P0MR08_NEZVI</name>
<accession>A0A9P0MR08</accession>
<evidence type="ECO:0000256" key="8">
    <source>
        <dbReference type="ARBA" id="ARBA00023170"/>
    </source>
</evidence>
<evidence type="ECO:0000256" key="2">
    <source>
        <dbReference type="ARBA" id="ARBA00022475"/>
    </source>
</evidence>
<dbReference type="GO" id="GO:0007165">
    <property type="term" value="P:signal transduction"/>
    <property type="evidence" value="ECO:0007669"/>
    <property type="project" value="UniProtKB-KW"/>
</dbReference>
<dbReference type="OrthoDB" id="6617147at2759"/>
<keyword evidence="3" id="KW-0716">Sensory transduction</keyword>
<proteinExistence type="predicted"/>
<keyword evidence="5" id="KW-0552">Olfaction</keyword>
<comment type="subcellular location">
    <subcellularLocation>
        <location evidence="1">Cell membrane</location>
        <topology evidence="1">Multi-pass membrane protein</topology>
    </subcellularLocation>
</comment>
<evidence type="ECO:0000256" key="5">
    <source>
        <dbReference type="ARBA" id="ARBA00022725"/>
    </source>
</evidence>
<dbReference type="GO" id="GO:0005549">
    <property type="term" value="F:odorant binding"/>
    <property type="evidence" value="ECO:0007669"/>
    <property type="project" value="InterPro"/>
</dbReference>
<evidence type="ECO:0000256" key="9">
    <source>
        <dbReference type="ARBA" id="ARBA00023224"/>
    </source>
</evidence>
<feature type="transmembrane region" description="Helical" evidence="10">
    <location>
        <begin position="41"/>
        <end position="59"/>
    </location>
</feature>
<reference evidence="11" key="1">
    <citation type="submission" date="2022-01" db="EMBL/GenBank/DDBJ databases">
        <authorList>
            <person name="King R."/>
        </authorList>
    </citation>
    <scope>NUCLEOTIDE SEQUENCE</scope>
</reference>
<evidence type="ECO:0000313" key="11">
    <source>
        <dbReference type="EMBL" id="CAH1401784.1"/>
    </source>
</evidence>
<feature type="transmembrane region" description="Helical" evidence="10">
    <location>
        <begin position="200"/>
        <end position="225"/>
    </location>
</feature>
<dbReference type="AlphaFoldDB" id="A0A9P0MR08"/>
<dbReference type="Pfam" id="PF02949">
    <property type="entry name" value="7tm_6"/>
    <property type="match status" value="1"/>
</dbReference>
<sequence>MGFQDAIGDSDVINGLSIKFLKLLGMWNAINKYRTTGKRAVVTKIHVIGSLLITVPYVVCQLQSFFNIEFDVQKLTFVYLHPLPAASLCCRILIFWYRMESICRLYNLLRKDFFNIPHEISGDVRRIYEKVSRLSNLCCTFVFLLLGGVEILYLFFPGMSVDYIQHHTGSMAAVKTGRKKIFGGWYPVPMSEYTEELSSVYNPMVTITLGIGIIVLIIAAVQILLSSDLHFAIYRSEWYKADVEFRKAAQMLMVGTRRNVNLTALGMYPVNLETLEALPVEQRNEQCPSISVSNQHLHLTPSLRCLLHLIQLGSLPGVPWRNQSL</sequence>
<evidence type="ECO:0000256" key="3">
    <source>
        <dbReference type="ARBA" id="ARBA00022606"/>
    </source>
</evidence>
<keyword evidence="12" id="KW-1185">Reference proteome</keyword>
<feature type="transmembrane region" description="Helical" evidence="10">
    <location>
        <begin position="134"/>
        <end position="156"/>
    </location>
</feature>
<evidence type="ECO:0000256" key="7">
    <source>
        <dbReference type="ARBA" id="ARBA00023136"/>
    </source>
</evidence>
<keyword evidence="9" id="KW-0807">Transducer</keyword>
<keyword evidence="4 10" id="KW-0812">Transmembrane</keyword>
<evidence type="ECO:0000256" key="6">
    <source>
        <dbReference type="ARBA" id="ARBA00022989"/>
    </source>
</evidence>
<dbReference type="PANTHER" id="PTHR21137">
    <property type="entry name" value="ODORANT RECEPTOR"/>
    <property type="match status" value="1"/>
</dbReference>
<evidence type="ECO:0000313" key="12">
    <source>
        <dbReference type="Proteomes" id="UP001152798"/>
    </source>
</evidence>
<dbReference type="GO" id="GO:0005886">
    <property type="term" value="C:plasma membrane"/>
    <property type="evidence" value="ECO:0007669"/>
    <property type="project" value="UniProtKB-SubCell"/>
</dbReference>
<keyword evidence="6 10" id="KW-1133">Transmembrane helix</keyword>
<feature type="transmembrane region" description="Helical" evidence="10">
    <location>
        <begin position="79"/>
        <end position="97"/>
    </location>
</feature>
<dbReference type="Proteomes" id="UP001152798">
    <property type="component" value="Chromosome 5"/>
</dbReference>
<keyword evidence="7 10" id="KW-0472">Membrane</keyword>
<keyword evidence="2" id="KW-1003">Cell membrane</keyword>
<dbReference type="InterPro" id="IPR004117">
    <property type="entry name" value="7tm6_olfct_rcpt"/>
</dbReference>
<evidence type="ECO:0000256" key="4">
    <source>
        <dbReference type="ARBA" id="ARBA00022692"/>
    </source>
</evidence>
<gene>
    <name evidence="11" type="ORF">NEZAVI_LOCUS10735</name>
</gene>
<dbReference type="PANTHER" id="PTHR21137:SF35">
    <property type="entry name" value="ODORANT RECEPTOR 19A-RELATED"/>
    <property type="match status" value="1"/>
</dbReference>
<evidence type="ECO:0000256" key="1">
    <source>
        <dbReference type="ARBA" id="ARBA00004651"/>
    </source>
</evidence>
<dbReference type="GO" id="GO:0004984">
    <property type="term" value="F:olfactory receptor activity"/>
    <property type="evidence" value="ECO:0007669"/>
    <property type="project" value="InterPro"/>
</dbReference>
<evidence type="ECO:0000256" key="10">
    <source>
        <dbReference type="SAM" id="Phobius"/>
    </source>
</evidence>
<organism evidence="11 12">
    <name type="scientific">Nezara viridula</name>
    <name type="common">Southern green stink bug</name>
    <name type="synonym">Cimex viridulus</name>
    <dbReference type="NCBI Taxonomy" id="85310"/>
    <lineage>
        <taxon>Eukaryota</taxon>
        <taxon>Metazoa</taxon>
        <taxon>Ecdysozoa</taxon>
        <taxon>Arthropoda</taxon>
        <taxon>Hexapoda</taxon>
        <taxon>Insecta</taxon>
        <taxon>Pterygota</taxon>
        <taxon>Neoptera</taxon>
        <taxon>Paraneoptera</taxon>
        <taxon>Hemiptera</taxon>
        <taxon>Heteroptera</taxon>
        <taxon>Panheteroptera</taxon>
        <taxon>Pentatomomorpha</taxon>
        <taxon>Pentatomoidea</taxon>
        <taxon>Pentatomidae</taxon>
        <taxon>Pentatominae</taxon>
        <taxon>Nezara</taxon>
    </lineage>
</organism>
<evidence type="ECO:0008006" key="13">
    <source>
        <dbReference type="Google" id="ProtNLM"/>
    </source>
</evidence>
<keyword evidence="8" id="KW-0675">Receptor</keyword>